<dbReference type="OMA" id="YDCGEFS"/>
<dbReference type="GO" id="GO:0003676">
    <property type="term" value="F:nucleic acid binding"/>
    <property type="evidence" value="ECO:0007669"/>
    <property type="project" value="InterPro"/>
</dbReference>
<dbReference type="STRING" id="30732.ENSOMEP00000001775"/>
<dbReference type="InterPro" id="IPR012337">
    <property type="entry name" value="RNaseH-like_sf"/>
</dbReference>
<evidence type="ECO:0000313" key="3">
    <source>
        <dbReference type="Ensembl" id="ENSOMEP00000001775.1"/>
    </source>
</evidence>
<dbReference type="Pfam" id="PF00665">
    <property type="entry name" value="rve"/>
    <property type="match status" value="1"/>
</dbReference>
<dbReference type="PANTHER" id="PTHR37984">
    <property type="entry name" value="PROTEIN CBG26694"/>
    <property type="match status" value="1"/>
</dbReference>
<dbReference type="Proteomes" id="UP000261560">
    <property type="component" value="Unplaced"/>
</dbReference>
<feature type="compositionally biased region" description="Polar residues" evidence="1">
    <location>
        <begin position="268"/>
        <end position="282"/>
    </location>
</feature>
<dbReference type="Gene3D" id="3.30.420.10">
    <property type="entry name" value="Ribonuclease H-like superfamily/Ribonuclease H"/>
    <property type="match status" value="1"/>
</dbReference>
<evidence type="ECO:0000256" key="1">
    <source>
        <dbReference type="SAM" id="MobiDB-lite"/>
    </source>
</evidence>
<protein>
    <recommendedName>
        <fullName evidence="2">Integrase catalytic domain-containing protein</fullName>
    </recommendedName>
</protein>
<dbReference type="PANTHER" id="PTHR37984:SF7">
    <property type="entry name" value="INTEGRASE CATALYTIC DOMAIN-CONTAINING PROTEIN"/>
    <property type="match status" value="1"/>
</dbReference>
<dbReference type="InterPro" id="IPR036397">
    <property type="entry name" value="RNaseH_sf"/>
</dbReference>
<proteinExistence type="predicted"/>
<keyword evidence="4" id="KW-1185">Reference proteome</keyword>
<dbReference type="SUPFAM" id="SSF53098">
    <property type="entry name" value="Ribonuclease H-like"/>
    <property type="match status" value="1"/>
</dbReference>
<reference evidence="3" key="1">
    <citation type="submission" date="2025-08" db="UniProtKB">
        <authorList>
            <consortium name="Ensembl"/>
        </authorList>
    </citation>
    <scope>IDENTIFICATION</scope>
</reference>
<dbReference type="GeneTree" id="ENSGT00490000044642"/>
<reference evidence="3" key="2">
    <citation type="submission" date="2025-09" db="UniProtKB">
        <authorList>
            <consortium name="Ensembl"/>
        </authorList>
    </citation>
    <scope>IDENTIFICATION</scope>
</reference>
<dbReference type="FunFam" id="3.30.420.10:FF:000063">
    <property type="entry name" value="Retrovirus-related Pol polyprotein from transposon 297-like Protein"/>
    <property type="match status" value="1"/>
</dbReference>
<name>A0A3B3B8A0_ORYME</name>
<feature type="domain" description="Integrase catalytic" evidence="2">
    <location>
        <begin position="6"/>
        <end position="170"/>
    </location>
</feature>
<evidence type="ECO:0000259" key="2">
    <source>
        <dbReference type="PROSITE" id="PS50994"/>
    </source>
</evidence>
<evidence type="ECO:0000313" key="4">
    <source>
        <dbReference type="Proteomes" id="UP000261560"/>
    </source>
</evidence>
<sequence length="300" mass="34122">MILTELPTEPWQKVGTDLFHWDGKNYLLLIDYFSNYPELALLSSMSAACVIMHMKTIFARHGIPQIVFSDNGPCYSCSDFTHFAEAYDFQHLTSSPLFPQSNGRAEKGVQIVKKLLQKAKDSGSDPYLALLSYRASPLEHGKSPAELLMGRTLRTTLPYVAPKQRLKTQRSRMKLLQHRQKLHYDKSSRPLEPLRKDDSVRLQDANIWKDRATVLEEVGPRSYTVKTEDGVVLRRNRRSLLKTQETSDLRERDHAPAGSVPVEVSPPDQENSESLGQTQTSPVVLRRSARTVRPPDRLNL</sequence>
<dbReference type="InterPro" id="IPR050951">
    <property type="entry name" value="Retrovirus_Pol_polyprotein"/>
</dbReference>
<accession>A0A3B3B8A0</accession>
<organism evidence="3 4">
    <name type="scientific">Oryzias melastigma</name>
    <name type="common">Marine medaka</name>
    <dbReference type="NCBI Taxonomy" id="30732"/>
    <lineage>
        <taxon>Eukaryota</taxon>
        <taxon>Metazoa</taxon>
        <taxon>Chordata</taxon>
        <taxon>Craniata</taxon>
        <taxon>Vertebrata</taxon>
        <taxon>Euteleostomi</taxon>
        <taxon>Actinopterygii</taxon>
        <taxon>Neopterygii</taxon>
        <taxon>Teleostei</taxon>
        <taxon>Neoteleostei</taxon>
        <taxon>Acanthomorphata</taxon>
        <taxon>Ovalentaria</taxon>
        <taxon>Atherinomorphae</taxon>
        <taxon>Beloniformes</taxon>
        <taxon>Adrianichthyidae</taxon>
        <taxon>Oryziinae</taxon>
        <taxon>Oryzias</taxon>
    </lineage>
</organism>
<dbReference type="Ensembl" id="ENSOMET00000013607.1">
    <property type="protein sequence ID" value="ENSOMEP00000001775.1"/>
    <property type="gene ID" value="ENSOMEG00000002693.1"/>
</dbReference>
<feature type="compositionally biased region" description="Basic and acidic residues" evidence="1">
    <location>
        <begin position="245"/>
        <end position="255"/>
    </location>
</feature>
<dbReference type="PROSITE" id="PS50994">
    <property type="entry name" value="INTEGRASE"/>
    <property type="match status" value="1"/>
</dbReference>
<feature type="region of interest" description="Disordered" evidence="1">
    <location>
        <begin position="238"/>
        <end position="300"/>
    </location>
</feature>
<dbReference type="PaxDb" id="30732-ENSOMEP00000001775"/>
<dbReference type="AlphaFoldDB" id="A0A3B3B8A0"/>
<dbReference type="InterPro" id="IPR001584">
    <property type="entry name" value="Integrase_cat-core"/>
</dbReference>
<dbReference type="GO" id="GO:0015074">
    <property type="term" value="P:DNA integration"/>
    <property type="evidence" value="ECO:0007669"/>
    <property type="project" value="InterPro"/>
</dbReference>